<feature type="compositionally biased region" description="Basic and acidic residues" evidence="1">
    <location>
        <begin position="161"/>
        <end position="170"/>
    </location>
</feature>
<protein>
    <submittedName>
        <fullName evidence="2">Uncharacterized protein</fullName>
    </submittedName>
</protein>
<feature type="compositionally biased region" description="Polar residues" evidence="1">
    <location>
        <begin position="111"/>
        <end position="123"/>
    </location>
</feature>
<reference evidence="2 3" key="1">
    <citation type="submission" date="2020-11" db="EMBL/GenBank/DDBJ databases">
        <title>Kefir isolates.</title>
        <authorList>
            <person name="Marcisauskas S."/>
            <person name="Kim Y."/>
            <person name="Blasche S."/>
        </authorList>
    </citation>
    <scope>NUCLEOTIDE SEQUENCE [LARGE SCALE GENOMIC DNA]</scope>
    <source>
        <strain evidence="2 3">OG2</strain>
    </source>
</reference>
<feature type="compositionally biased region" description="Basic and acidic residues" evidence="1">
    <location>
        <begin position="64"/>
        <end position="76"/>
    </location>
</feature>
<dbReference type="OrthoDB" id="4069684at2759"/>
<keyword evidence="3" id="KW-1185">Reference proteome</keyword>
<feature type="compositionally biased region" description="Polar residues" evidence="1">
    <location>
        <begin position="39"/>
        <end position="63"/>
    </location>
</feature>
<dbReference type="Pfam" id="PF10175">
    <property type="entry name" value="MPP6"/>
    <property type="match status" value="1"/>
</dbReference>
<dbReference type="Proteomes" id="UP000750334">
    <property type="component" value="Unassembled WGS sequence"/>
</dbReference>
<feature type="compositionally biased region" description="Acidic residues" evidence="1">
    <location>
        <begin position="150"/>
        <end position="160"/>
    </location>
</feature>
<comment type="caution">
    <text evidence="2">The sequence shown here is derived from an EMBL/GenBank/DDBJ whole genome shotgun (WGS) entry which is preliminary data.</text>
</comment>
<name>A0A9P6WG61_MAUEX</name>
<dbReference type="AlphaFoldDB" id="A0A9P6WG61"/>
<evidence type="ECO:0000313" key="3">
    <source>
        <dbReference type="Proteomes" id="UP000750334"/>
    </source>
</evidence>
<feature type="compositionally biased region" description="Basic and acidic residues" evidence="1">
    <location>
        <begin position="139"/>
        <end position="149"/>
    </location>
</feature>
<gene>
    <name evidence="2" type="ORF">C6P45_005021</name>
</gene>
<proteinExistence type="predicted"/>
<evidence type="ECO:0000313" key="2">
    <source>
        <dbReference type="EMBL" id="KAG0671756.1"/>
    </source>
</evidence>
<feature type="region of interest" description="Disordered" evidence="1">
    <location>
        <begin position="1"/>
        <end position="79"/>
    </location>
</feature>
<organism evidence="2 3">
    <name type="scientific">Maudiozyma exigua</name>
    <name type="common">Yeast</name>
    <name type="synonym">Kazachstania exigua</name>
    <dbReference type="NCBI Taxonomy" id="34358"/>
    <lineage>
        <taxon>Eukaryota</taxon>
        <taxon>Fungi</taxon>
        <taxon>Dikarya</taxon>
        <taxon>Ascomycota</taxon>
        <taxon>Saccharomycotina</taxon>
        <taxon>Saccharomycetes</taxon>
        <taxon>Saccharomycetales</taxon>
        <taxon>Saccharomycetaceae</taxon>
        <taxon>Maudiozyma</taxon>
    </lineage>
</organism>
<accession>A0A9P6WG61</accession>
<dbReference type="EMBL" id="PUHR01000008">
    <property type="protein sequence ID" value="KAG0671756.1"/>
    <property type="molecule type" value="Genomic_DNA"/>
</dbReference>
<feature type="region of interest" description="Disordered" evidence="1">
    <location>
        <begin position="111"/>
        <end position="178"/>
    </location>
</feature>
<feature type="compositionally biased region" description="Low complexity" evidence="1">
    <location>
        <begin position="26"/>
        <end position="38"/>
    </location>
</feature>
<sequence>MSGVQGKLSGRVMNMKFMRFAKDDSNSTSNTNDSGNTTRESSPSVRQNSNASSDSRTTSNGFHDNSEWFAKDIKDPQRKKKIVIKKGKKFNKAKVVLADNISVTSLNMQKGSTSIRNNDNNKTAIGRRTFNELGKGQKRKLDQAKGDDNNKEEEDTDDYELDKMFKESMKKRQKSSRS</sequence>
<evidence type="ECO:0000256" key="1">
    <source>
        <dbReference type="SAM" id="MobiDB-lite"/>
    </source>
</evidence>